<proteinExistence type="predicted"/>
<gene>
    <name evidence="1" type="ORF">DNFV4_01011</name>
</gene>
<dbReference type="Proteomes" id="UP001179121">
    <property type="component" value="Chromosome"/>
</dbReference>
<keyword evidence="2" id="KW-1185">Reference proteome</keyword>
<dbReference type="EMBL" id="OX365700">
    <property type="protein sequence ID" value="CAI4030583.1"/>
    <property type="molecule type" value="Genomic_DNA"/>
</dbReference>
<accession>A0AA86MX07</accession>
<dbReference type="RefSeq" id="WP_289267567.1">
    <property type="nucleotide sequence ID" value="NZ_OX365700.1"/>
</dbReference>
<name>A0AA86MX07_9BACT</name>
<sequence>MNGAKWTERIKTWKSWSTGAGNQAQGDPKVLQEALSLACLKKLWPAGAEGPSAQGHVRDELDQAARPWAHGLF</sequence>
<dbReference type="KEGG" id="nti:DNFV4_01011"/>
<evidence type="ECO:0000313" key="2">
    <source>
        <dbReference type="Proteomes" id="UP001179121"/>
    </source>
</evidence>
<protein>
    <submittedName>
        <fullName evidence="1">Uncharacterized protein</fullName>
    </submittedName>
</protein>
<organism evidence="1 2">
    <name type="scientific">Nitrospira tepida</name>
    <dbReference type="NCBI Taxonomy" id="2973512"/>
    <lineage>
        <taxon>Bacteria</taxon>
        <taxon>Pseudomonadati</taxon>
        <taxon>Nitrospirota</taxon>
        <taxon>Nitrospiria</taxon>
        <taxon>Nitrospirales</taxon>
        <taxon>Nitrospiraceae</taxon>
        <taxon>Nitrospira</taxon>
    </lineage>
</organism>
<evidence type="ECO:0000313" key="1">
    <source>
        <dbReference type="EMBL" id="CAI4030583.1"/>
    </source>
</evidence>
<reference evidence="1" key="1">
    <citation type="submission" date="2022-10" db="EMBL/GenBank/DDBJ databases">
        <authorList>
            <person name="Koch H."/>
        </authorList>
    </citation>
    <scope>NUCLEOTIDE SEQUENCE</scope>
    <source>
        <strain evidence="1">DNF</strain>
    </source>
</reference>
<dbReference type="AlphaFoldDB" id="A0AA86MX07"/>